<dbReference type="Proteomes" id="UP000036756">
    <property type="component" value="Unassembled WGS sequence"/>
</dbReference>
<dbReference type="Pfam" id="PF04055">
    <property type="entry name" value="Radical_SAM"/>
    <property type="match status" value="1"/>
</dbReference>
<dbReference type="PATRIC" id="fig|1121307.3.peg.1166"/>
<comment type="caution">
    <text evidence="2">The sequence shown here is derived from an EMBL/GenBank/DDBJ whole genome shotgun (WGS) entry which is preliminary data.</text>
</comment>
<feature type="domain" description="Radical SAM core" evidence="1">
    <location>
        <begin position="253"/>
        <end position="493"/>
    </location>
</feature>
<keyword evidence="3" id="KW-1185">Reference proteome</keyword>
<evidence type="ECO:0000259" key="1">
    <source>
        <dbReference type="PROSITE" id="PS51918"/>
    </source>
</evidence>
<protein>
    <submittedName>
        <fullName evidence="2">Fe-S oxidoreductase</fullName>
    </submittedName>
</protein>
<dbReference type="CDD" id="cd01335">
    <property type="entry name" value="Radical_SAM"/>
    <property type="match status" value="1"/>
</dbReference>
<gene>
    <name evidence="2" type="ORF">CLCY_2c03100</name>
</gene>
<dbReference type="RefSeq" id="WP_048570976.1">
    <property type="nucleotide sequence ID" value="NZ_LFVU01000027.1"/>
</dbReference>
<proteinExistence type="predicted"/>
<reference evidence="2 3" key="1">
    <citation type="submission" date="2015-06" db="EMBL/GenBank/DDBJ databases">
        <title>Draft genome sequence of the purine-degrading Clostridium cylindrosporum HC-1 (DSM 605).</title>
        <authorList>
            <person name="Poehlein A."/>
            <person name="Schiel-Bengelsdorf B."/>
            <person name="Bengelsdorf F."/>
            <person name="Daniel R."/>
            <person name="Duerre P."/>
        </authorList>
    </citation>
    <scope>NUCLEOTIDE SEQUENCE [LARGE SCALE GENOMIC DNA]</scope>
    <source>
        <strain evidence="2 3">DSM 605</strain>
    </source>
</reference>
<dbReference type="SUPFAM" id="SSF102114">
    <property type="entry name" value="Radical SAM enzymes"/>
    <property type="match status" value="1"/>
</dbReference>
<dbReference type="InterPro" id="IPR045784">
    <property type="entry name" value="Radical_SAM_N2"/>
</dbReference>
<dbReference type="InterPro" id="IPR006638">
    <property type="entry name" value="Elp3/MiaA/NifB-like_rSAM"/>
</dbReference>
<dbReference type="GO" id="GO:0003824">
    <property type="term" value="F:catalytic activity"/>
    <property type="evidence" value="ECO:0007669"/>
    <property type="project" value="InterPro"/>
</dbReference>
<dbReference type="STRING" id="1121307.CLCY_2c03100"/>
<dbReference type="SMART" id="SM00729">
    <property type="entry name" value="Elp3"/>
    <property type="match status" value="1"/>
</dbReference>
<dbReference type="AlphaFoldDB" id="A0A0J8DB90"/>
<dbReference type="InterPro" id="IPR058240">
    <property type="entry name" value="rSAM_sf"/>
</dbReference>
<organism evidence="2 3">
    <name type="scientific">Clostridium cylindrosporum DSM 605</name>
    <dbReference type="NCBI Taxonomy" id="1121307"/>
    <lineage>
        <taxon>Bacteria</taxon>
        <taxon>Bacillati</taxon>
        <taxon>Bacillota</taxon>
        <taxon>Clostridia</taxon>
        <taxon>Eubacteriales</taxon>
        <taxon>Clostridiaceae</taxon>
        <taxon>Clostridium</taxon>
    </lineage>
</organism>
<dbReference type="Gene3D" id="3.80.30.20">
    <property type="entry name" value="tm_1862 like domain"/>
    <property type="match status" value="1"/>
</dbReference>
<dbReference type="InterPro" id="IPR007197">
    <property type="entry name" value="rSAM"/>
</dbReference>
<dbReference type="PANTHER" id="PTHR42731:SF1">
    <property type="entry name" value="RADICAL SAM DOMAIN PROTEIN"/>
    <property type="match status" value="1"/>
</dbReference>
<evidence type="ECO:0000313" key="3">
    <source>
        <dbReference type="Proteomes" id="UP000036756"/>
    </source>
</evidence>
<accession>A0A0J8DB90</accession>
<dbReference type="OrthoDB" id="9806827at2"/>
<dbReference type="GO" id="GO:0051536">
    <property type="term" value="F:iron-sulfur cluster binding"/>
    <property type="evidence" value="ECO:0007669"/>
    <property type="project" value="InterPro"/>
</dbReference>
<dbReference type="InterPro" id="IPR023862">
    <property type="entry name" value="CHP03960_rSAM"/>
</dbReference>
<sequence>MLNIKDELLLSVEKPARYTGGEVNMVRKNLEKVKARFAMCFPDVYEVGMSHLGLKILYHVINQREDSYCERAFAPWIDMEKIMREKEIPLYSLEMKEPLKNFDFLGFTLQYEMSYTNILNMLDLSGIPVRAEDRGEEYPLIVCGGPCAYNPEPLALVADFFQLGEGEEMMNDILDIYVKFKEEGKTKLEYLEEISKIQGIYVPAFYDVTYKEDGTIKEMIPKKDIYPKKITKRIMENLDETIYPDKMIVPLTEIVHDRVMLETFRGCTRGCRFCQAGMIYRPVRERKTDTLIELADKLIKGTGYDELSLTSLSICDYSDIKNLVMKLVDKYKDEKVGVSLPSLRIDSFSVDLINEIQKVRKTGLTFAPEAGSQRMRDIINKGVTENDLIESVTSAFELGWSTIKLYFMIGLPFEEMEDIEGIADLALKVVDAYYSVPKEKRKKGRLTVTVSTSSLVPKPFTPFQWEPQNRREELVEKQNFLKSKIRNRNISYNWHDSPVSFLEGVVARGDRRISEVIIRAFELGCRFDGWGECFDYDKWMKAFEDCNVDPHFYANRRRELDEVLPWDFIDIGVTKAYLINELKKAKEATLTQDCRLGCTGCGMTTFLKGGKCFNGATFNQNN</sequence>
<dbReference type="NCBIfam" id="TIGR03960">
    <property type="entry name" value="rSAM_fuse_unch"/>
    <property type="match status" value="1"/>
</dbReference>
<name>A0A0J8DB90_CLOCY</name>
<dbReference type="SFLD" id="SFLDG01082">
    <property type="entry name" value="B12-binding_domain_containing"/>
    <property type="match status" value="1"/>
</dbReference>
<dbReference type="PANTHER" id="PTHR42731">
    <property type="entry name" value="SLL1084 PROTEIN"/>
    <property type="match status" value="1"/>
</dbReference>
<dbReference type="Pfam" id="PF19864">
    <property type="entry name" value="Radical_SAM_N2"/>
    <property type="match status" value="1"/>
</dbReference>
<dbReference type="PROSITE" id="PS51918">
    <property type="entry name" value="RADICAL_SAM"/>
    <property type="match status" value="1"/>
</dbReference>
<dbReference type="InterPro" id="IPR023404">
    <property type="entry name" value="rSAM_horseshoe"/>
</dbReference>
<dbReference type="EMBL" id="LFVU01000027">
    <property type="protein sequence ID" value="KMT21548.1"/>
    <property type="molecule type" value="Genomic_DNA"/>
</dbReference>
<evidence type="ECO:0000313" key="2">
    <source>
        <dbReference type="EMBL" id="KMT21548.1"/>
    </source>
</evidence>
<dbReference type="SFLD" id="SFLDS00029">
    <property type="entry name" value="Radical_SAM"/>
    <property type="match status" value="1"/>
</dbReference>